<dbReference type="OrthoDB" id="60524at2"/>
<dbReference type="RefSeq" id="WP_075607624.1">
    <property type="nucleotide sequence ID" value="NZ_CP052766.1"/>
</dbReference>
<dbReference type="KEGG" id="apel:CA267_009975"/>
<reference evidence="3" key="1">
    <citation type="submission" date="2014-12" db="EMBL/GenBank/DDBJ databases">
        <title>Complete genome sequence of a multi-drug resistant Klebsiella pneumoniae.</title>
        <authorList>
            <person name="Hua X."/>
            <person name="Chen Q."/>
            <person name="Li X."/>
            <person name="Feng Y."/>
            <person name="Ruan Z."/>
            <person name="Yu Y."/>
        </authorList>
    </citation>
    <scope>NUCLEOTIDE SEQUENCE [LARGE SCALE GENOMIC DNA]</scope>
    <source>
        <strain evidence="3">5.12</strain>
    </source>
</reference>
<dbReference type="GO" id="GO:0008168">
    <property type="term" value="F:methyltransferase activity"/>
    <property type="evidence" value="ECO:0007669"/>
    <property type="project" value="UniProtKB-KW"/>
</dbReference>
<evidence type="ECO:0000256" key="1">
    <source>
        <dbReference type="SAM" id="SignalP"/>
    </source>
</evidence>
<dbReference type="AlphaFoldDB" id="A0A6M4MD78"/>
<accession>A0A6M4MD78</accession>
<gene>
    <name evidence="2" type="ORF">CA267_009975</name>
</gene>
<reference evidence="2 3" key="2">
    <citation type="submission" date="2020-04" db="EMBL/GenBank/DDBJ databases">
        <title>Complete genome sequence of Alteromonas pelagimontana 5.12T.</title>
        <authorList>
            <person name="Sinha R.K."/>
            <person name="Krishnan K.P."/>
            <person name="Kurian J.P."/>
        </authorList>
    </citation>
    <scope>NUCLEOTIDE SEQUENCE [LARGE SCALE GENOMIC DNA]</scope>
    <source>
        <strain evidence="2 3">5.12</strain>
    </source>
</reference>
<name>A0A6M4MD78_9ALTE</name>
<feature type="chain" id="PRO_5028958446" evidence="1">
    <location>
        <begin position="26"/>
        <end position="458"/>
    </location>
</feature>
<feature type="signal peptide" evidence="1">
    <location>
        <begin position="1"/>
        <end position="25"/>
    </location>
</feature>
<dbReference type="Proteomes" id="UP000219285">
    <property type="component" value="Chromosome"/>
</dbReference>
<dbReference type="SUPFAM" id="SSF51004">
    <property type="entry name" value="C-terminal (heme d1) domain of cytochrome cd1-nitrite reductase"/>
    <property type="match status" value="2"/>
</dbReference>
<proteinExistence type="predicted"/>
<keyword evidence="3" id="KW-1185">Reference proteome</keyword>
<dbReference type="InterPro" id="IPR011048">
    <property type="entry name" value="Haem_d1_sf"/>
</dbReference>
<dbReference type="PROSITE" id="PS51257">
    <property type="entry name" value="PROKAR_LIPOPROTEIN"/>
    <property type="match status" value="1"/>
</dbReference>
<evidence type="ECO:0000313" key="3">
    <source>
        <dbReference type="Proteomes" id="UP000219285"/>
    </source>
</evidence>
<sequence length="458" mass="49906">MTKTFQLNWLAAAIGTLLLTGCGDAETTIVEQDPIEVPGDDHDDDHNHDDGLIDSLGRLAVTSAESNEAVIYDLDDNSLLDTFPLTHESSAVSSSAGYRYAVFTTRTQDHVGFIDGGLWREDHVDHLHDYEQAPVMSDYALSGSRPTHVVTHDGKMAVFYDGDAEAGTTASVQVVNDTDISSETADLPTLPYNINMHGVAEPRGEHLLATIRRDDALNTSANKVLPDQIGVFHWHDGEYEQEQVLEVDCPDLHGAAQNVDYNAFGCSDGIMVAHQHDTEYHAVKIPNVESLGGLRVGSIFAHEDSDSFFGVASQHSGGAAILVNINPVENDMEMVDWEPATDAQAISYSYSADGDHFLILDNQGFLTVLTPHDHDGHSHWEFDKRINISEEDVATMPEGQSFSMAISYSSNIVYVADPIAQHVLAIDLESSETVSDIPLDFAPAGIAWMGIPETEHAH</sequence>
<keyword evidence="2" id="KW-0489">Methyltransferase</keyword>
<organism evidence="2 3">
    <name type="scientific">Alteromonas pelagimontana</name>
    <dbReference type="NCBI Taxonomy" id="1858656"/>
    <lineage>
        <taxon>Bacteria</taxon>
        <taxon>Pseudomonadati</taxon>
        <taxon>Pseudomonadota</taxon>
        <taxon>Gammaproteobacteria</taxon>
        <taxon>Alteromonadales</taxon>
        <taxon>Alteromonadaceae</taxon>
        <taxon>Alteromonas/Salinimonas group</taxon>
        <taxon>Alteromonas</taxon>
    </lineage>
</organism>
<keyword evidence="1" id="KW-0732">Signal</keyword>
<dbReference type="GO" id="GO:0032259">
    <property type="term" value="P:methylation"/>
    <property type="evidence" value="ECO:0007669"/>
    <property type="project" value="UniProtKB-KW"/>
</dbReference>
<evidence type="ECO:0000313" key="2">
    <source>
        <dbReference type="EMBL" id="QJR81083.1"/>
    </source>
</evidence>
<dbReference type="EMBL" id="CP052766">
    <property type="protein sequence ID" value="QJR81083.1"/>
    <property type="molecule type" value="Genomic_DNA"/>
</dbReference>
<keyword evidence="2" id="KW-0808">Transferase</keyword>
<protein>
    <submittedName>
        <fullName evidence="2">5-methyltetrahydrofolate--homocysteine methyltransferase</fullName>
    </submittedName>
</protein>